<reference evidence="2 3" key="1">
    <citation type="journal article" date="2019" name="Int. J. Syst. Evol. Microbiol.">
        <title>The Global Catalogue of Microorganisms (GCM) 10K type strain sequencing project: providing services to taxonomists for standard genome sequencing and annotation.</title>
        <authorList>
            <consortium name="The Broad Institute Genomics Platform"/>
            <consortium name="The Broad Institute Genome Sequencing Center for Infectious Disease"/>
            <person name="Wu L."/>
            <person name="Ma J."/>
        </authorList>
    </citation>
    <scope>NUCLEOTIDE SEQUENCE [LARGE SCALE GENOMIC DNA]</scope>
    <source>
        <strain evidence="2 3">JCM 10977</strain>
    </source>
</reference>
<accession>A0ABN1RRK4</accession>
<comment type="caution">
    <text evidence="2">The sequence shown here is derived from an EMBL/GenBank/DDBJ whole genome shotgun (WGS) entry which is preliminary data.</text>
</comment>
<proteinExistence type="predicted"/>
<name>A0ABN1RRK4_9ACTN</name>
<evidence type="ECO:0000313" key="2">
    <source>
        <dbReference type="EMBL" id="GAA0962268.1"/>
    </source>
</evidence>
<feature type="transmembrane region" description="Helical" evidence="1">
    <location>
        <begin position="155"/>
        <end position="175"/>
    </location>
</feature>
<dbReference type="RefSeq" id="WP_343983283.1">
    <property type="nucleotide sequence ID" value="NZ_BAAAHK010000024.1"/>
</dbReference>
<feature type="transmembrane region" description="Helical" evidence="1">
    <location>
        <begin position="21"/>
        <end position="42"/>
    </location>
</feature>
<feature type="transmembrane region" description="Helical" evidence="1">
    <location>
        <begin position="127"/>
        <end position="148"/>
    </location>
</feature>
<gene>
    <name evidence="2" type="ORF">GCM10009554_79780</name>
</gene>
<keyword evidence="1" id="KW-0472">Membrane</keyword>
<feature type="transmembrane region" description="Helical" evidence="1">
    <location>
        <begin position="54"/>
        <end position="82"/>
    </location>
</feature>
<keyword evidence="1" id="KW-1133">Transmembrane helix</keyword>
<feature type="transmembrane region" description="Helical" evidence="1">
    <location>
        <begin position="89"/>
        <end position="107"/>
    </location>
</feature>
<dbReference type="EMBL" id="BAAAHK010000024">
    <property type="protein sequence ID" value="GAA0962268.1"/>
    <property type="molecule type" value="Genomic_DNA"/>
</dbReference>
<sequence>MSGADRISQWLAQLQATNVATWTARSAIAVAGLVALIVPGLAPWDQMDAIPVAGAFLLVACVLLPDSLAPLLFMIVVCLGWLMRAPSDLTLPLVLTGIALLVVHLASAFAGQVPSYAVVSREALRKWLLPAMVAMVLGPVVAIAAGVVRGAEVQGSLFVTVAALVAATGAIWFAAGQSVGDR</sequence>
<dbReference type="Proteomes" id="UP001500542">
    <property type="component" value="Unassembled WGS sequence"/>
</dbReference>
<keyword evidence="3" id="KW-1185">Reference proteome</keyword>
<keyword evidence="1" id="KW-0812">Transmembrane</keyword>
<protein>
    <submittedName>
        <fullName evidence="2">Uncharacterized protein</fullName>
    </submittedName>
</protein>
<evidence type="ECO:0000313" key="3">
    <source>
        <dbReference type="Proteomes" id="UP001500542"/>
    </source>
</evidence>
<evidence type="ECO:0000256" key="1">
    <source>
        <dbReference type="SAM" id="Phobius"/>
    </source>
</evidence>
<organism evidence="2 3">
    <name type="scientific">Kribbella koreensis</name>
    <dbReference type="NCBI Taxonomy" id="57909"/>
    <lineage>
        <taxon>Bacteria</taxon>
        <taxon>Bacillati</taxon>
        <taxon>Actinomycetota</taxon>
        <taxon>Actinomycetes</taxon>
        <taxon>Propionibacteriales</taxon>
        <taxon>Kribbellaceae</taxon>
        <taxon>Kribbella</taxon>
    </lineage>
</organism>